<feature type="region of interest" description="Disordered" evidence="5">
    <location>
        <begin position="364"/>
        <end position="384"/>
    </location>
</feature>
<feature type="coiled-coil region" evidence="4">
    <location>
        <begin position="653"/>
        <end position="681"/>
    </location>
</feature>
<name>I7LXT0_TETTS</name>
<feature type="compositionally biased region" description="Basic and acidic residues" evidence="5">
    <location>
        <begin position="368"/>
        <end position="384"/>
    </location>
</feature>
<protein>
    <submittedName>
        <fullName evidence="6">IQ calmodulin-binding motif protein</fullName>
    </submittedName>
</protein>
<feature type="compositionally biased region" description="Basic and acidic residues" evidence="5">
    <location>
        <begin position="954"/>
        <end position="966"/>
    </location>
</feature>
<dbReference type="STRING" id="312017.I7LXT0"/>
<keyword evidence="7" id="KW-1185">Reference proteome</keyword>
<reference evidence="7" key="1">
    <citation type="journal article" date="2006" name="PLoS Biol.">
        <title>Macronuclear genome sequence of the ciliate Tetrahymena thermophila, a model eukaryote.</title>
        <authorList>
            <person name="Eisen J.A."/>
            <person name="Coyne R.S."/>
            <person name="Wu M."/>
            <person name="Wu D."/>
            <person name="Thiagarajan M."/>
            <person name="Wortman J.R."/>
            <person name="Badger J.H."/>
            <person name="Ren Q."/>
            <person name="Amedeo P."/>
            <person name="Jones K.M."/>
            <person name="Tallon L.J."/>
            <person name="Delcher A.L."/>
            <person name="Salzberg S.L."/>
            <person name="Silva J.C."/>
            <person name="Haas B.J."/>
            <person name="Majoros W.H."/>
            <person name="Farzad M."/>
            <person name="Carlton J.M."/>
            <person name="Smith R.K. Jr."/>
            <person name="Garg J."/>
            <person name="Pearlman R.E."/>
            <person name="Karrer K.M."/>
            <person name="Sun L."/>
            <person name="Manning G."/>
            <person name="Elde N.C."/>
            <person name="Turkewitz A.P."/>
            <person name="Asai D.J."/>
            <person name="Wilkes D.E."/>
            <person name="Wang Y."/>
            <person name="Cai H."/>
            <person name="Collins K."/>
            <person name="Stewart B.A."/>
            <person name="Lee S.R."/>
            <person name="Wilamowska K."/>
            <person name="Weinberg Z."/>
            <person name="Ruzzo W.L."/>
            <person name="Wloga D."/>
            <person name="Gaertig J."/>
            <person name="Frankel J."/>
            <person name="Tsao C.-C."/>
            <person name="Gorovsky M.A."/>
            <person name="Keeling P.J."/>
            <person name="Waller R.F."/>
            <person name="Patron N.J."/>
            <person name="Cherry J.M."/>
            <person name="Stover N.A."/>
            <person name="Krieger C.J."/>
            <person name="del Toro C."/>
            <person name="Ryder H.F."/>
            <person name="Williamson S.C."/>
            <person name="Barbeau R.A."/>
            <person name="Hamilton E.P."/>
            <person name="Orias E."/>
        </authorList>
    </citation>
    <scope>NUCLEOTIDE SEQUENCE [LARGE SCALE GENOMIC DNA]</scope>
    <source>
        <strain evidence="7">SB210</strain>
    </source>
</reference>
<dbReference type="Proteomes" id="UP000009168">
    <property type="component" value="Unassembled WGS sequence"/>
</dbReference>
<evidence type="ECO:0000256" key="4">
    <source>
        <dbReference type="SAM" id="Coils"/>
    </source>
</evidence>
<dbReference type="PROSITE" id="PS50096">
    <property type="entry name" value="IQ"/>
    <property type="match status" value="1"/>
</dbReference>
<organism evidence="6 7">
    <name type="scientific">Tetrahymena thermophila (strain SB210)</name>
    <dbReference type="NCBI Taxonomy" id="312017"/>
    <lineage>
        <taxon>Eukaryota</taxon>
        <taxon>Sar</taxon>
        <taxon>Alveolata</taxon>
        <taxon>Ciliophora</taxon>
        <taxon>Intramacronucleata</taxon>
        <taxon>Oligohymenophorea</taxon>
        <taxon>Hymenostomatida</taxon>
        <taxon>Tetrahymenina</taxon>
        <taxon>Tetrahymenidae</taxon>
        <taxon>Tetrahymena</taxon>
    </lineage>
</organism>
<dbReference type="Gene3D" id="1.25.40.20">
    <property type="entry name" value="Ankyrin repeat-containing domain"/>
    <property type="match status" value="1"/>
</dbReference>
<dbReference type="GO" id="GO:0085020">
    <property type="term" value="P:protein K6-linked ubiquitination"/>
    <property type="evidence" value="ECO:0007669"/>
    <property type="project" value="TreeGrafter"/>
</dbReference>
<evidence type="ECO:0000256" key="2">
    <source>
        <dbReference type="ARBA" id="ARBA00023043"/>
    </source>
</evidence>
<dbReference type="SUPFAM" id="SSF48403">
    <property type="entry name" value="Ankyrin repeat"/>
    <property type="match status" value="1"/>
</dbReference>
<feature type="repeat" description="ANK" evidence="3">
    <location>
        <begin position="1162"/>
        <end position="1194"/>
    </location>
</feature>
<dbReference type="InterPro" id="IPR036770">
    <property type="entry name" value="Ankyrin_rpt-contain_sf"/>
</dbReference>
<accession>I7LXT0</accession>
<dbReference type="SMART" id="SM00248">
    <property type="entry name" value="ANK"/>
    <property type="match status" value="2"/>
</dbReference>
<dbReference type="OrthoDB" id="341259at2759"/>
<feature type="region of interest" description="Disordered" evidence="5">
    <location>
        <begin position="945"/>
        <end position="992"/>
    </location>
</feature>
<dbReference type="PANTHER" id="PTHR24171">
    <property type="entry name" value="ANKYRIN REPEAT DOMAIN-CONTAINING PROTEIN 39-RELATED"/>
    <property type="match status" value="1"/>
</dbReference>
<evidence type="ECO:0000313" key="7">
    <source>
        <dbReference type="Proteomes" id="UP000009168"/>
    </source>
</evidence>
<dbReference type="PROSITE" id="PS50088">
    <property type="entry name" value="ANK_REPEAT"/>
    <property type="match status" value="2"/>
</dbReference>
<keyword evidence="4" id="KW-0175">Coiled coil</keyword>
<keyword evidence="2 3" id="KW-0040">ANK repeat</keyword>
<dbReference type="Pfam" id="PF12796">
    <property type="entry name" value="Ank_2"/>
    <property type="match status" value="1"/>
</dbReference>
<gene>
    <name evidence="6" type="ORF">TTHERM_00670550</name>
</gene>
<dbReference type="PANTHER" id="PTHR24171:SF8">
    <property type="entry name" value="BRCA1-ASSOCIATED RING DOMAIN PROTEIN 1"/>
    <property type="match status" value="1"/>
</dbReference>
<dbReference type="PROSITE" id="PS50297">
    <property type="entry name" value="ANK_REP_REGION"/>
    <property type="match status" value="1"/>
</dbReference>
<evidence type="ECO:0000256" key="1">
    <source>
        <dbReference type="ARBA" id="ARBA00022737"/>
    </source>
</evidence>
<sequence>MSKLMDKLKRMEPFQAQKKQNILKKQIKDPQIENSTYQDIDEKFNSLCNFQSQQLINFELKIPPPQLDEEQLKAYSRNKIQRSSTKRQSTIVQASKLQSTRSSQIIQGGKLNIQSPKMSVTNSVFASQVLTSPQIDSDHFLQLKGHQKQQNKQNINSQTQLSQLKTSASLNSAKRLSPLKVSTMNLNKDKSQQDDIHSPEKRLHQMRKNQGNIRFTKKKSTYVFNEHATQNKQNDKESDIDERVSQSPEWLLIQQKLKNAIKNKKHQQEDDYINPVVQLFGNNFIAMVLQALIIKKIDDLYGMKINTDSNIPISENLLKQFGISSTMLNSLNSANEKRQYIADTMTARISLMIKEWDEKQGFRQQKLQQDEKITDKEEQRKNESQGDMFDWLKIETNHDQLKKKLRMAIVEKLTDFENQEELKKLRQQKEQQQNQNQYTGSKKLEINLKNVPYVSTKVLLLRMDEQDNKYLIEGMTKEQLDQYQEIAHVDYMEENKKNSQKQRNEREQQENSEIQNTDAENDELPEWSDELEKEFLNNKKLAKIIYSEDISVSNWNQQGYLPLVQEYNLSNKKKMEREQLITNYQNGIWLTEKELKFIADTSSLLNKCIDQNYVQKIVNHISKDDVSRLELSLAENIITNYQNMQNLIREQRLKFLKQRQAKLLEKREQNRQKQLMKEQREKELKIQRRYVKMFKTIGDRLLSNKVQYTFDVLQKNFFCRIFFENMKSVLNKYRKRKEILAFQTEEGIKKMKLQDQLANQKDFVKRLAKAENIKKVCGKQHELHPPSKIAYFAPSDDPIDSKREELMNFMSDRFKLSTRSKQEVRIKENFSKYYSGGPQKSELEEQPNVNGKDYLQKIQLTKKQFAGIIRVQRLFRQFRMRKIIQNMKEQEYSIKLSQYKEKLRSYLSGRKFLKITQTKLGREIIPQKGVIENIRVDESQAFSEQIYSSDDENGNYKDKAKQDYKTTKSPNKQQKGSLNLALQTPKSNQQNENIKDFYNLHSTYGDTLSTDRHRLQSKTVEDENNSKNQISHIKFLTNEKNLTLSNLDETDHYSNESPKTKTSKQNLEYQNQPSIKQENKVLEEGIRLSVTRCSNTDVGTATHKKNNPSLVSFLSHKQVSYNPTLLLKQQKLLQAAQSNQFLQIRNSGYLINQSDVNCKDKKQNTALIYAIQHQNITFIRWLLSKGADVNILCAQGNTPVHQAFKTNNHEILHDILCMKPDLNKINQEGLTPLAYASQDTIKKFDLKDCIVFKNDPINIQEDVNITTQNNNQMFIREKKPLKALGKLKLNNFFPIKSPTIQQVNYTSM</sequence>
<feature type="compositionally biased region" description="Polar residues" evidence="5">
    <location>
        <begin position="967"/>
        <end position="992"/>
    </location>
</feature>
<dbReference type="EMBL" id="GG662308">
    <property type="protein sequence ID" value="EAS06131.2"/>
    <property type="molecule type" value="Genomic_DNA"/>
</dbReference>
<dbReference type="KEGG" id="tet:TTHERM_00670550"/>
<dbReference type="RefSeq" id="XP_001026376.2">
    <property type="nucleotide sequence ID" value="XM_001026376.2"/>
</dbReference>
<dbReference type="GO" id="GO:0004842">
    <property type="term" value="F:ubiquitin-protein transferase activity"/>
    <property type="evidence" value="ECO:0007669"/>
    <property type="project" value="TreeGrafter"/>
</dbReference>
<dbReference type="InParanoid" id="I7LXT0"/>
<evidence type="ECO:0000256" key="5">
    <source>
        <dbReference type="SAM" id="MobiDB-lite"/>
    </source>
</evidence>
<proteinExistence type="predicted"/>
<feature type="repeat" description="ANK" evidence="3">
    <location>
        <begin position="1195"/>
        <end position="1227"/>
    </location>
</feature>
<dbReference type="eggNOG" id="KOG1082">
    <property type="taxonomic scope" value="Eukaryota"/>
</dbReference>
<feature type="region of interest" description="Disordered" evidence="5">
    <location>
        <begin position="495"/>
        <end position="524"/>
    </location>
</feature>
<dbReference type="InterPro" id="IPR002110">
    <property type="entry name" value="Ankyrin_rpt"/>
</dbReference>
<dbReference type="GeneID" id="7833334"/>
<feature type="region of interest" description="Disordered" evidence="5">
    <location>
        <begin position="1046"/>
        <end position="1069"/>
    </location>
</feature>
<evidence type="ECO:0000313" key="6">
    <source>
        <dbReference type="EMBL" id="EAS06131.2"/>
    </source>
</evidence>
<feature type="compositionally biased region" description="Basic and acidic residues" evidence="5">
    <location>
        <begin position="495"/>
        <end position="509"/>
    </location>
</feature>
<evidence type="ECO:0000256" key="3">
    <source>
        <dbReference type="PROSITE-ProRule" id="PRU00023"/>
    </source>
</evidence>
<keyword evidence="1" id="KW-0677">Repeat</keyword>